<gene>
    <name evidence="1" type="ORF">AC244_19045</name>
</gene>
<proteinExistence type="predicted"/>
<name>A0A0L8BQZ0_ENSAD</name>
<sequence length="68" mass="7846">MKMPMSHIWKSAAETARRNAELPDSNLHIGRTMRDLYAHNADKPSQDLNNLLEELKKAEPKPKPKPKR</sequence>
<organism evidence="1 2">
    <name type="scientific">Ensifer adhaerens</name>
    <name type="common">Sinorhizobium morelense</name>
    <dbReference type="NCBI Taxonomy" id="106592"/>
    <lineage>
        <taxon>Bacteria</taxon>
        <taxon>Pseudomonadati</taxon>
        <taxon>Pseudomonadota</taxon>
        <taxon>Alphaproteobacteria</taxon>
        <taxon>Hyphomicrobiales</taxon>
        <taxon>Rhizobiaceae</taxon>
        <taxon>Sinorhizobium/Ensifer group</taxon>
        <taxon>Ensifer</taxon>
    </lineage>
</organism>
<dbReference type="Proteomes" id="UP000037425">
    <property type="component" value="Unassembled WGS sequence"/>
</dbReference>
<accession>A0A0L8BQZ0</accession>
<evidence type="ECO:0000313" key="2">
    <source>
        <dbReference type="Proteomes" id="UP000037425"/>
    </source>
</evidence>
<comment type="caution">
    <text evidence="1">The sequence shown here is derived from an EMBL/GenBank/DDBJ whole genome shotgun (WGS) entry which is preliminary data.</text>
</comment>
<protein>
    <submittedName>
        <fullName evidence="1">Uncharacterized protein</fullName>
    </submittedName>
</protein>
<dbReference type="EMBL" id="LGAP01000013">
    <property type="protein sequence ID" value="KOF17013.1"/>
    <property type="molecule type" value="Genomic_DNA"/>
</dbReference>
<dbReference type="PATRIC" id="fig|106592.7.peg.1616"/>
<reference evidence="2" key="1">
    <citation type="submission" date="2015-07" db="EMBL/GenBank/DDBJ databases">
        <title>Whole genome sequence of an Ensifer adhaerens strain isolated from a cave pool in the Wind Cave National Park.</title>
        <authorList>
            <person name="Eng W.W.H."/>
            <person name="Gan H.M."/>
            <person name="Barton H.A."/>
            <person name="Savka M.A."/>
        </authorList>
    </citation>
    <scope>NUCLEOTIDE SEQUENCE [LARGE SCALE GENOMIC DNA]</scope>
    <source>
        <strain evidence="2">SD006</strain>
    </source>
</reference>
<evidence type="ECO:0000313" key="1">
    <source>
        <dbReference type="EMBL" id="KOF17013.1"/>
    </source>
</evidence>
<dbReference type="AlphaFoldDB" id="A0A0L8BQZ0"/>